<reference evidence="2" key="1">
    <citation type="journal article" date="2019" name="Int. J. Syst. Evol. Microbiol.">
        <title>The Global Catalogue of Microorganisms (GCM) 10K type strain sequencing project: providing services to taxonomists for standard genome sequencing and annotation.</title>
        <authorList>
            <consortium name="The Broad Institute Genomics Platform"/>
            <consortium name="The Broad Institute Genome Sequencing Center for Infectious Disease"/>
            <person name="Wu L."/>
            <person name="Ma J."/>
        </authorList>
    </citation>
    <scope>NUCLEOTIDE SEQUENCE [LARGE SCALE GENOMIC DNA]</scope>
    <source>
        <strain evidence="2">JCM 18302</strain>
    </source>
</reference>
<dbReference type="EMBL" id="BAABJO010000015">
    <property type="protein sequence ID" value="GAA5126672.1"/>
    <property type="molecule type" value="Genomic_DNA"/>
</dbReference>
<gene>
    <name evidence="1" type="ORF">GCM10023320_42890</name>
</gene>
<dbReference type="Gene3D" id="3.40.50.720">
    <property type="entry name" value="NAD(P)-binding Rossmann-like Domain"/>
    <property type="match status" value="1"/>
</dbReference>
<protein>
    <submittedName>
        <fullName evidence="1">Uncharacterized protein</fullName>
    </submittedName>
</protein>
<dbReference type="RefSeq" id="WP_345607034.1">
    <property type="nucleotide sequence ID" value="NZ_BAABJO010000015.1"/>
</dbReference>
<sequence length="62" mass="6615">MFIAGDDADAKTTVSSFITSLGLRALDTGDLTFAHWLEGMGLVILGQGIQRDDFSLTIKILG</sequence>
<evidence type="ECO:0000313" key="2">
    <source>
        <dbReference type="Proteomes" id="UP001500804"/>
    </source>
</evidence>
<proteinExistence type="predicted"/>
<evidence type="ECO:0000313" key="1">
    <source>
        <dbReference type="EMBL" id="GAA5126672.1"/>
    </source>
</evidence>
<keyword evidence="2" id="KW-1185">Reference proteome</keyword>
<dbReference type="Proteomes" id="UP001500804">
    <property type="component" value="Unassembled WGS sequence"/>
</dbReference>
<comment type="caution">
    <text evidence="1">The sequence shown here is derived from an EMBL/GenBank/DDBJ whole genome shotgun (WGS) entry which is preliminary data.</text>
</comment>
<name>A0ABP9NQF1_9PSEU</name>
<organism evidence="1 2">
    <name type="scientific">Pseudonocardia adelaidensis</name>
    <dbReference type="NCBI Taxonomy" id="648754"/>
    <lineage>
        <taxon>Bacteria</taxon>
        <taxon>Bacillati</taxon>
        <taxon>Actinomycetota</taxon>
        <taxon>Actinomycetes</taxon>
        <taxon>Pseudonocardiales</taxon>
        <taxon>Pseudonocardiaceae</taxon>
        <taxon>Pseudonocardia</taxon>
    </lineage>
</organism>
<accession>A0ABP9NQF1</accession>